<keyword evidence="1" id="KW-0472">Membrane</keyword>
<reference evidence="2 3" key="1">
    <citation type="submission" date="2019-01" db="EMBL/GenBank/DDBJ databases">
        <title>Novel species of Nocardioides.</title>
        <authorList>
            <person name="Liu Q."/>
            <person name="Xin Y.-H."/>
        </authorList>
    </citation>
    <scope>NUCLEOTIDE SEQUENCE [LARGE SCALE GENOMIC DNA]</scope>
    <source>
        <strain evidence="2 3">HLT3-15</strain>
    </source>
</reference>
<keyword evidence="3" id="KW-1185">Reference proteome</keyword>
<keyword evidence="1" id="KW-1133">Transmembrane helix</keyword>
<proteinExistence type="predicted"/>
<accession>A0A4Q2S3C0</accession>
<evidence type="ECO:0000256" key="1">
    <source>
        <dbReference type="SAM" id="Phobius"/>
    </source>
</evidence>
<evidence type="ECO:0000313" key="3">
    <source>
        <dbReference type="Proteomes" id="UP000291838"/>
    </source>
</evidence>
<dbReference type="RefSeq" id="WP_129473182.1">
    <property type="nucleotide sequence ID" value="NZ_SDWS01000001.1"/>
</dbReference>
<evidence type="ECO:0000313" key="2">
    <source>
        <dbReference type="EMBL" id="RYB96230.1"/>
    </source>
</evidence>
<gene>
    <name evidence="2" type="ORF">EUA06_01215</name>
</gene>
<evidence type="ECO:0008006" key="4">
    <source>
        <dbReference type="Google" id="ProtNLM"/>
    </source>
</evidence>
<dbReference type="EMBL" id="SDWS01000001">
    <property type="protein sequence ID" value="RYB96230.1"/>
    <property type="molecule type" value="Genomic_DNA"/>
</dbReference>
<feature type="transmembrane region" description="Helical" evidence="1">
    <location>
        <begin position="40"/>
        <end position="61"/>
    </location>
</feature>
<dbReference type="AlphaFoldDB" id="A0A4Q2S3C0"/>
<feature type="transmembrane region" description="Helical" evidence="1">
    <location>
        <begin position="113"/>
        <end position="134"/>
    </location>
</feature>
<feature type="transmembrane region" description="Helical" evidence="1">
    <location>
        <begin position="73"/>
        <end position="93"/>
    </location>
</feature>
<protein>
    <recommendedName>
        <fullName evidence="4">Integral membrane protein</fullName>
    </recommendedName>
</protein>
<keyword evidence="1" id="KW-0812">Transmembrane</keyword>
<feature type="transmembrane region" description="Helical" evidence="1">
    <location>
        <begin position="12"/>
        <end position="34"/>
    </location>
</feature>
<comment type="caution">
    <text evidence="2">The sequence shown here is derived from an EMBL/GenBank/DDBJ whole genome shotgun (WGS) entry which is preliminary data.</text>
</comment>
<organism evidence="2 3">
    <name type="scientific">Nocardioides glacieisoli</name>
    <dbReference type="NCBI Taxonomy" id="1168730"/>
    <lineage>
        <taxon>Bacteria</taxon>
        <taxon>Bacillati</taxon>
        <taxon>Actinomycetota</taxon>
        <taxon>Actinomycetes</taxon>
        <taxon>Propionibacteriales</taxon>
        <taxon>Nocardioidaceae</taxon>
        <taxon>Nocardioides</taxon>
    </lineage>
</organism>
<name>A0A4Q2S3C0_9ACTN</name>
<sequence>MGHQVIAILVQLVVRLVVMGAALAAYYAALPFLFPDDGDANIGAGLIAFGVVVVISFGWAYVDGRRRGASPTVVTWAFVAAAFGLLWLLGLALVEADDSLGLGERLLLDSPMVVFTAGLVFLPAGVGAALGGTAHRPVG</sequence>
<dbReference type="OrthoDB" id="9892137at2"/>
<dbReference type="Proteomes" id="UP000291838">
    <property type="component" value="Unassembled WGS sequence"/>
</dbReference>